<keyword evidence="3" id="KW-1185">Reference proteome</keyword>
<evidence type="ECO:0000313" key="3">
    <source>
        <dbReference type="Proteomes" id="UP000546324"/>
    </source>
</evidence>
<organism evidence="2 3">
    <name type="scientific">Actinomadura coerulea</name>
    <dbReference type="NCBI Taxonomy" id="46159"/>
    <lineage>
        <taxon>Bacteria</taxon>
        <taxon>Bacillati</taxon>
        <taxon>Actinomycetota</taxon>
        <taxon>Actinomycetes</taxon>
        <taxon>Streptosporangiales</taxon>
        <taxon>Thermomonosporaceae</taxon>
        <taxon>Actinomadura</taxon>
    </lineage>
</organism>
<evidence type="ECO:0000313" key="2">
    <source>
        <dbReference type="EMBL" id="MBB6399700.1"/>
    </source>
</evidence>
<dbReference type="RefSeq" id="WP_185031707.1">
    <property type="nucleotide sequence ID" value="NZ_JACHMQ010000001.1"/>
</dbReference>
<keyword evidence="2" id="KW-0449">Lipoprotein</keyword>
<accession>A0A7X0G6Y9</accession>
<proteinExistence type="predicted"/>
<dbReference type="EMBL" id="JACHMQ010000001">
    <property type="protein sequence ID" value="MBB6399700.1"/>
    <property type="molecule type" value="Genomic_DNA"/>
</dbReference>
<sequence>MKRRRIAIGVAAVVALLASLTACGDKVTEPFKDAPRSSTTNREAADIIEMPDGFSNLSTKCDHGNRVYVVYKGDDNRAALAVVSQDPTCNH</sequence>
<protein>
    <submittedName>
        <fullName evidence="2">Putative small lipoprotein YifL</fullName>
    </submittedName>
</protein>
<dbReference type="AlphaFoldDB" id="A0A7X0G6Y9"/>
<dbReference type="PROSITE" id="PS51257">
    <property type="entry name" value="PROKAR_LIPOPROTEIN"/>
    <property type="match status" value="1"/>
</dbReference>
<name>A0A7X0G6Y9_9ACTN</name>
<feature type="signal peptide" evidence="1">
    <location>
        <begin position="1"/>
        <end position="24"/>
    </location>
</feature>
<keyword evidence="1" id="KW-0732">Signal</keyword>
<comment type="caution">
    <text evidence="2">The sequence shown here is derived from an EMBL/GenBank/DDBJ whole genome shotgun (WGS) entry which is preliminary data.</text>
</comment>
<dbReference type="Proteomes" id="UP000546324">
    <property type="component" value="Unassembled WGS sequence"/>
</dbReference>
<gene>
    <name evidence="2" type="ORF">BKA00_006614</name>
</gene>
<reference evidence="2 3" key="1">
    <citation type="submission" date="2020-08" db="EMBL/GenBank/DDBJ databases">
        <title>Sequencing the genomes of 1000 actinobacteria strains.</title>
        <authorList>
            <person name="Klenk H.-P."/>
        </authorList>
    </citation>
    <scope>NUCLEOTIDE SEQUENCE [LARGE SCALE GENOMIC DNA]</scope>
    <source>
        <strain evidence="2 3">DSM 43675</strain>
    </source>
</reference>
<feature type="chain" id="PRO_5031463792" evidence="1">
    <location>
        <begin position="25"/>
        <end position="91"/>
    </location>
</feature>
<evidence type="ECO:0000256" key="1">
    <source>
        <dbReference type="SAM" id="SignalP"/>
    </source>
</evidence>